<feature type="region of interest" description="Disordered" evidence="1">
    <location>
        <begin position="47"/>
        <end position="70"/>
    </location>
</feature>
<feature type="region of interest" description="Disordered" evidence="1">
    <location>
        <begin position="87"/>
        <end position="120"/>
    </location>
</feature>
<evidence type="ECO:0000313" key="2">
    <source>
        <dbReference type="EMBL" id="KAK8233927.1"/>
    </source>
</evidence>
<feature type="region of interest" description="Disordered" evidence="1">
    <location>
        <begin position="140"/>
        <end position="196"/>
    </location>
</feature>
<feature type="compositionally biased region" description="Acidic residues" evidence="1">
    <location>
        <begin position="292"/>
        <end position="302"/>
    </location>
</feature>
<feature type="compositionally biased region" description="Polar residues" evidence="1">
    <location>
        <begin position="89"/>
        <end position="99"/>
    </location>
</feature>
<organism evidence="2 3">
    <name type="scientific">Phyllosticta capitalensis</name>
    <dbReference type="NCBI Taxonomy" id="121624"/>
    <lineage>
        <taxon>Eukaryota</taxon>
        <taxon>Fungi</taxon>
        <taxon>Dikarya</taxon>
        <taxon>Ascomycota</taxon>
        <taxon>Pezizomycotina</taxon>
        <taxon>Dothideomycetes</taxon>
        <taxon>Dothideomycetes incertae sedis</taxon>
        <taxon>Botryosphaeriales</taxon>
        <taxon>Phyllostictaceae</taxon>
        <taxon>Phyllosticta</taxon>
    </lineage>
</organism>
<evidence type="ECO:0000313" key="3">
    <source>
        <dbReference type="Proteomes" id="UP001492380"/>
    </source>
</evidence>
<dbReference type="Proteomes" id="UP001492380">
    <property type="component" value="Unassembled WGS sequence"/>
</dbReference>
<feature type="compositionally biased region" description="Pro residues" evidence="1">
    <location>
        <begin position="160"/>
        <end position="171"/>
    </location>
</feature>
<protein>
    <submittedName>
        <fullName evidence="2">Uncharacterized protein</fullName>
    </submittedName>
</protein>
<dbReference type="EMBL" id="JBBWRZ010000006">
    <property type="protein sequence ID" value="KAK8233927.1"/>
    <property type="molecule type" value="Genomic_DNA"/>
</dbReference>
<feature type="compositionally biased region" description="Low complexity" evidence="1">
    <location>
        <begin position="274"/>
        <end position="284"/>
    </location>
</feature>
<evidence type="ECO:0000256" key="1">
    <source>
        <dbReference type="SAM" id="MobiDB-lite"/>
    </source>
</evidence>
<comment type="caution">
    <text evidence="2">The sequence shown here is derived from an EMBL/GenBank/DDBJ whole genome shotgun (WGS) entry which is preliminary data.</text>
</comment>
<reference evidence="2 3" key="1">
    <citation type="submission" date="2024-04" db="EMBL/GenBank/DDBJ databases">
        <title>Phyllosticta paracitricarpa is synonymous to the EU quarantine fungus P. citricarpa based on phylogenomic analyses.</title>
        <authorList>
            <consortium name="Lawrence Berkeley National Laboratory"/>
            <person name="Van Ingen-Buijs V.A."/>
            <person name="Van Westerhoven A.C."/>
            <person name="Haridas S."/>
            <person name="Skiadas P."/>
            <person name="Martin F."/>
            <person name="Groenewald J.Z."/>
            <person name="Crous P.W."/>
            <person name="Seidl M.F."/>
        </authorList>
    </citation>
    <scope>NUCLEOTIDE SEQUENCE [LARGE SCALE GENOMIC DNA]</scope>
    <source>
        <strain evidence="2 3">CBS 123374</strain>
    </source>
</reference>
<sequence>MPVFSACVRSTYSSCLCTSTCIQSTSILYIAKNHSSARRRCSKFSKTGSARFSNNSRPSQLVSPNLSSSHHRQHMIFTMIQSARRLWQQHHSSTSSPAQMASLHPSPSTPPPPASPDLVNDLSSTEMAESELIPLPQSATLPAGMHYSSTSSPAQMASLPPSPSTPQPPASSTPLGDLSPDDLPSATLDLVSSNSPPQSATLLAGIMEAASASPESSVPPPVGTAGSPAPLLPSPFPPSAGMAEAASTTALSDKDEGQETPGYQRGYTFRLAEDGSASDSSTGSSKRKLSESDAEDQADAEADGDRDRRVHFAGPEGYLDLSSKDDYEKKMADLRAMIYFARRRLPRDPVDRLPQAGEDFPPNLDAAKRMLKAILVFLAVEVRILTTVSHENGNDLLAMTAEERADIWKTHFDDDPLGLARNMWMPVIHVVDFGAMFAPPPGANEHTLTVLGEWREYVYQCWVRNAEAAFVYWILRSEKMEVAADGVGEEEEDNPCERWVRMTEEGDVKVPDLVDLPVLVPDVSSSSKRRKTAVASGTELLPDVEGLDGGRVSLDDAEAESTTTD</sequence>
<feature type="region of interest" description="Disordered" evidence="1">
    <location>
        <begin position="523"/>
        <end position="565"/>
    </location>
</feature>
<feature type="region of interest" description="Disordered" evidence="1">
    <location>
        <begin position="212"/>
        <end position="311"/>
    </location>
</feature>
<keyword evidence="3" id="KW-1185">Reference proteome</keyword>
<name>A0ABR1YN43_9PEZI</name>
<gene>
    <name evidence="2" type="ORF">HDK90DRAFT_534589</name>
</gene>
<feature type="compositionally biased region" description="Polar residues" evidence="1">
    <location>
        <begin position="47"/>
        <end position="68"/>
    </location>
</feature>
<accession>A0ABR1YN43</accession>
<proteinExistence type="predicted"/>